<proteinExistence type="predicted"/>
<dbReference type="InterPro" id="IPR038144">
    <property type="entry name" value="IPI"/>
</dbReference>
<keyword evidence="1" id="KW-0472">Membrane</keyword>
<keyword evidence="1" id="KW-0812">Transmembrane</keyword>
<dbReference type="Pfam" id="PF12690">
    <property type="entry name" value="BsuPI"/>
    <property type="match status" value="1"/>
</dbReference>
<evidence type="ECO:0000313" key="3">
    <source>
        <dbReference type="EMBL" id="GAJ09304.1"/>
    </source>
</evidence>
<sequence>PFDFAFLKRRWWLFMKMIILIIIVVVVFAALGLWLIAYGNVTSEETNMKYGISMMTDRMSYSVGESIMMTLKVFNYTEEDVVFHFNTSQRYDFIIEDEKGNEVWRWSKDRIFAMVLGEETLGPTNTEIIYTAEYKGKLSPCYYKITGVFVAQDRPMSGSIIIEVK</sequence>
<protein>
    <recommendedName>
        <fullName evidence="2">Intracellular proteinase inhibitor BsuPI domain-containing protein</fullName>
    </recommendedName>
</protein>
<comment type="caution">
    <text evidence="3">The sequence shown here is derived from an EMBL/GenBank/DDBJ whole genome shotgun (WGS) entry which is preliminary data.</text>
</comment>
<dbReference type="InterPro" id="IPR020481">
    <property type="entry name" value="Intracell_prot_inh_BsuPI"/>
</dbReference>
<keyword evidence="1" id="KW-1133">Transmembrane helix</keyword>
<feature type="domain" description="Intracellular proteinase inhibitor BsuPI" evidence="2">
    <location>
        <begin position="57"/>
        <end position="152"/>
    </location>
</feature>
<name>X1TVM7_9ZZZZ</name>
<gene>
    <name evidence="3" type="ORF">S12H4_45455</name>
</gene>
<organism evidence="3">
    <name type="scientific">marine sediment metagenome</name>
    <dbReference type="NCBI Taxonomy" id="412755"/>
    <lineage>
        <taxon>unclassified sequences</taxon>
        <taxon>metagenomes</taxon>
        <taxon>ecological metagenomes</taxon>
    </lineage>
</organism>
<feature type="non-terminal residue" evidence="3">
    <location>
        <position position="1"/>
    </location>
</feature>
<accession>X1TVM7</accession>
<evidence type="ECO:0000259" key="2">
    <source>
        <dbReference type="Pfam" id="PF12690"/>
    </source>
</evidence>
<dbReference type="Gene3D" id="2.60.40.2360">
    <property type="entry name" value="Intracellular proteinase inhibitor BsuPI"/>
    <property type="match status" value="1"/>
</dbReference>
<reference evidence="3" key="1">
    <citation type="journal article" date="2014" name="Front. Microbiol.">
        <title>High frequency of phylogenetically diverse reductive dehalogenase-homologous genes in deep subseafloor sedimentary metagenomes.</title>
        <authorList>
            <person name="Kawai M."/>
            <person name="Futagami T."/>
            <person name="Toyoda A."/>
            <person name="Takaki Y."/>
            <person name="Nishi S."/>
            <person name="Hori S."/>
            <person name="Arai W."/>
            <person name="Tsubouchi T."/>
            <person name="Morono Y."/>
            <person name="Uchiyama I."/>
            <person name="Ito T."/>
            <person name="Fujiyama A."/>
            <person name="Inagaki F."/>
            <person name="Takami H."/>
        </authorList>
    </citation>
    <scope>NUCLEOTIDE SEQUENCE</scope>
    <source>
        <strain evidence="3">Expedition CK06-06</strain>
    </source>
</reference>
<feature type="transmembrane region" description="Helical" evidence="1">
    <location>
        <begin position="12"/>
        <end position="37"/>
    </location>
</feature>
<dbReference type="AlphaFoldDB" id="X1TVM7"/>
<evidence type="ECO:0000256" key="1">
    <source>
        <dbReference type="SAM" id="Phobius"/>
    </source>
</evidence>
<dbReference type="EMBL" id="BARW01028106">
    <property type="protein sequence ID" value="GAJ09304.1"/>
    <property type="molecule type" value="Genomic_DNA"/>
</dbReference>